<comment type="similarity">
    <text evidence="9">Belongs to the splicing factor SR family. RS subfamily.</text>
</comment>
<proteinExistence type="inferred from homology"/>
<dbReference type="SUPFAM" id="SSF54928">
    <property type="entry name" value="RNA-binding domain, RBD"/>
    <property type="match status" value="2"/>
</dbReference>
<dbReference type="GO" id="GO:0005681">
    <property type="term" value="C:spliceosomal complex"/>
    <property type="evidence" value="ECO:0007669"/>
    <property type="project" value="UniProtKB-KW"/>
</dbReference>
<dbReference type="OrthoDB" id="5970at2759"/>
<feature type="compositionally biased region" description="Basic and acidic residues" evidence="11">
    <location>
        <begin position="337"/>
        <end position="361"/>
    </location>
</feature>
<dbReference type="InParanoid" id="A0A2P5EPW7"/>
<keyword evidence="4" id="KW-0747">Spliceosome</keyword>
<feature type="domain" description="RRM" evidence="12">
    <location>
        <begin position="162"/>
        <end position="233"/>
    </location>
</feature>
<dbReference type="PANTHER" id="PTHR23147">
    <property type="entry name" value="SERINE/ARGININE RICH SPLICING FACTOR"/>
    <property type="match status" value="1"/>
</dbReference>
<keyword evidence="3" id="KW-0507">mRNA processing</keyword>
<evidence type="ECO:0000256" key="8">
    <source>
        <dbReference type="ARBA" id="ARBA00023242"/>
    </source>
</evidence>
<sequence>MRPIFCGNFEYDARQSDLERLFGRYGKVDRVDMKSGEFSNCHCELTFNTASASCISVGKAIQLGKSTSGNEAASSSVVDYLGISILFRANGWALQNSDRILGGFAFIYMEDERDGEDAIRGLDRREFGRKGRRLRVEWTKHERGIRRPGGSRRSSTNTKPSKTLFVINFDPYHTRTKDLERHFDAYGKIVSVRIRRNFAFVQYESQEDATKALDATNMSKLMDRVISVEYAVRDDDERRDGYSPDRSRDRSPDRGRDRRRSPSPYRRERGSPDYGRGASPSAYRRERGSPDYGRGRSPSPYRKERGSPDYGRGRSPSPYKRERVGPDHGRGPSHSPQRRDKVSADHGRGPSHSPYERERASPENGRGPSDSPYKRKRANTENGRGRSRSPFEMERANVENGRGSSPNSVPEPRDSPNYGGPESPINERYHSRSRSPQAKE</sequence>
<accession>A0A2P5EPW7</accession>
<evidence type="ECO:0000256" key="11">
    <source>
        <dbReference type="SAM" id="MobiDB-lite"/>
    </source>
</evidence>
<dbReference type="GO" id="GO:0006397">
    <property type="term" value="P:mRNA processing"/>
    <property type="evidence" value="ECO:0007669"/>
    <property type="project" value="UniProtKB-KW"/>
</dbReference>
<evidence type="ECO:0000256" key="10">
    <source>
        <dbReference type="PROSITE-ProRule" id="PRU00176"/>
    </source>
</evidence>
<evidence type="ECO:0000256" key="7">
    <source>
        <dbReference type="ARBA" id="ARBA00023187"/>
    </source>
</evidence>
<organism evidence="13 14">
    <name type="scientific">Trema orientale</name>
    <name type="common">Charcoal tree</name>
    <name type="synonym">Celtis orientalis</name>
    <dbReference type="NCBI Taxonomy" id="63057"/>
    <lineage>
        <taxon>Eukaryota</taxon>
        <taxon>Viridiplantae</taxon>
        <taxon>Streptophyta</taxon>
        <taxon>Embryophyta</taxon>
        <taxon>Tracheophyta</taxon>
        <taxon>Spermatophyta</taxon>
        <taxon>Magnoliopsida</taxon>
        <taxon>eudicotyledons</taxon>
        <taxon>Gunneridae</taxon>
        <taxon>Pentapetalae</taxon>
        <taxon>rosids</taxon>
        <taxon>fabids</taxon>
        <taxon>Rosales</taxon>
        <taxon>Cannabaceae</taxon>
        <taxon>Trema</taxon>
    </lineage>
</organism>
<dbReference type="GO" id="GO:0003723">
    <property type="term" value="F:RNA binding"/>
    <property type="evidence" value="ECO:0007669"/>
    <property type="project" value="UniProtKB-UniRule"/>
</dbReference>
<feature type="region of interest" description="Disordered" evidence="11">
    <location>
        <begin position="236"/>
        <end position="440"/>
    </location>
</feature>
<dbReference type="EMBL" id="JXTC01000116">
    <property type="protein sequence ID" value="PON87559.1"/>
    <property type="molecule type" value="Genomic_DNA"/>
</dbReference>
<evidence type="ECO:0000313" key="13">
    <source>
        <dbReference type="EMBL" id="PON87559.1"/>
    </source>
</evidence>
<keyword evidence="7" id="KW-0508">mRNA splicing</keyword>
<gene>
    <name evidence="13" type="ORF">TorRG33x02_167370</name>
</gene>
<dbReference type="InterPro" id="IPR050907">
    <property type="entry name" value="SRSF"/>
</dbReference>
<dbReference type="Proteomes" id="UP000237000">
    <property type="component" value="Unassembled WGS sequence"/>
</dbReference>
<feature type="compositionally biased region" description="Basic and acidic residues" evidence="11">
    <location>
        <begin position="236"/>
        <end position="256"/>
    </location>
</feature>
<dbReference type="InterPro" id="IPR012677">
    <property type="entry name" value="Nucleotide-bd_a/b_plait_sf"/>
</dbReference>
<evidence type="ECO:0000256" key="1">
    <source>
        <dbReference type="ARBA" id="ARBA00004324"/>
    </source>
</evidence>
<protein>
    <submittedName>
        <fullName evidence="13">Splicing factor-like protein</fullName>
    </submittedName>
</protein>
<feature type="domain" description="RRM" evidence="12">
    <location>
        <begin position="2"/>
        <end position="141"/>
    </location>
</feature>
<dbReference type="Pfam" id="PF00076">
    <property type="entry name" value="RRM_1"/>
    <property type="match status" value="2"/>
</dbReference>
<keyword evidence="14" id="KW-1185">Reference proteome</keyword>
<evidence type="ECO:0000313" key="14">
    <source>
        <dbReference type="Proteomes" id="UP000237000"/>
    </source>
</evidence>
<evidence type="ECO:0000256" key="6">
    <source>
        <dbReference type="ARBA" id="ARBA00022884"/>
    </source>
</evidence>
<evidence type="ECO:0000256" key="9">
    <source>
        <dbReference type="ARBA" id="ARBA00061587"/>
    </source>
</evidence>
<dbReference type="Gene3D" id="3.30.70.330">
    <property type="match status" value="2"/>
</dbReference>
<name>A0A2P5EPW7_TREOI</name>
<dbReference type="InterPro" id="IPR000504">
    <property type="entry name" value="RRM_dom"/>
</dbReference>
<reference evidence="14" key="1">
    <citation type="submission" date="2016-06" db="EMBL/GenBank/DDBJ databases">
        <title>Parallel loss of symbiosis genes in relatives of nitrogen-fixing non-legume Parasponia.</title>
        <authorList>
            <person name="Van Velzen R."/>
            <person name="Holmer R."/>
            <person name="Bu F."/>
            <person name="Rutten L."/>
            <person name="Van Zeijl A."/>
            <person name="Liu W."/>
            <person name="Santuari L."/>
            <person name="Cao Q."/>
            <person name="Sharma T."/>
            <person name="Shen D."/>
            <person name="Roswanjaya Y."/>
            <person name="Wardhani T."/>
            <person name="Kalhor M.S."/>
            <person name="Jansen J."/>
            <person name="Van den Hoogen J."/>
            <person name="Gungor B."/>
            <person name="Hartog M."/>
            <person name="Hontelez J."/>
            <person name="Verver J."/>
            <person name="Yang W.-C."/>
            <person name="Schijlen E."/>
            <person name="Repin R."/>
            <person name="Schilthuizen M."/>
            <person name="Schranz E."/>
            <person name="Heidstra R."/>
            <person name="Miyata K."/>
            <person name="Fedorova E."/>
            <person name="Kohlen W."/>
            <person name="Bisseling T."/>
            <person name="Smit S."/>
            <person name="Geurts R."/>
        </authorList>
    </citation>
    <scope>NUCLEOTIDE SEQUENCE [LARGE SCALE GENOMIC DNA]</scope>
    <source>
        <strain evidence="14">cv. RG33-2</strain>
    </source>
</reference>
<feature type="compositionally biased region" description="Basic and acidic residues" evidence="11">
    <location>
        <begin position="319"/>
        <end position="330"/>
    </location>
</feature>
<dbReference type="FunFam" id="3.30.70.330:FF:000299">
    <property type="entry name" value="Serine/arginine-rich splicing factor RS31"/>
    <property type="match status" value="1"/>
</dbReference>
<keyword evidence="8" id="KW-0539">Nucleus</keyword>
<dbReference type="CDD" id="cd12466">
    <property type="entry name" value="RRM2_AtRSp31_like"/>
    <property type="match status" value="1"/>
</dbReference>
<dbReference type="PROSITE" id="PS50102">
    <property type="entry name" value="RRM"/>
    <property type="match status" value="2"/>
</dbReference>
<dbReference type="AlphaFoldDB" id="A0A2P5EPW7"/>
<evidence type="ECO:0000256" key="3">
    <source>
        <dbReference type="ARBA" id="ARBA00022664"/>
    </source>
</evidence>
<evidence type="ECO:0000256" key="2">
    <source>
        <dbReference type="ARBA" id="ARBA00022553"/>
    </source>
</evidence>
<dbReference type="InterPro" id="IPR035979">
    <property type="entry name" value="RBD_domain_sf"/>
</dbReference>
<keyword evidence="2" id="KW-0597">Phosphoprotein</keyword>
<evidence type="ECO:0000256" key="4">
    <source>
        <dbReference type="ARBA" id="ARBA00022728"/>
    </source>
</evidence>
<comment type="caution">
    <text evidence="13">The sequence shown here is derived from an EMBL/GenBank/DDBJ whole genome shotgun (WGS) entry which is preliminary data.</text>
</comment>
<dbReference type="STRING" id="63057.A0A2P5EPW7"/>
<evidence type="ECO:0000256" key="5">
    <source>
        <dbReference type="ARBA" id="ARBA00022737"/>
    </source>
</evidence>
<dbReference type="SMART" id="SM00360">
    <property type="entry name" value="RRM"/>
    <property type="match status" value="2"/>
</dbReference>
<comment type="subcellular location">
    <subcellularLocation>
        <location evidence="1">Nucleus speckle</location>
    </subcellularLocation>
</comment>
<evidence type="ECO:0000259" key="12">
    <source>
        <dbReference type="PROSITE" id="PS50102"/>
    </source>
</evidence>
<dbReference type="GO" id="GO:0008380">
    <property type="term" value="P:RNA splicing"/>
    <property type="evidence" value="ECO:0007669"/>
    <property type="project" value="UniProtKB-KW"/>
</dbReference>
<keyword evidence="6 10" id="KW-0694">RNA-binding</keyword>
<keyword evidence="5" id="KW-0677">Repeat</keyword>
<dbReference type="GO" id="GO:0016607">
    <property type="term" value="C:nuclear speck"/>
    <property type="evidence" value="ECO:0007669"/>
    <property type="project" value="UniProtKB-SubCell"/>
</dbReference>